<dbReference type="EMBL" id="BNDX01000010">
    <property type="protein sequence ID" value="GHI32403.1"/>
    <property type="molecule type" value="Genomic_DNA"/>
</dbReference>
<dbReference type="Proteomes" id="UP001052655">
    <property type="component" value="Unassembled WGS sequence"/>
</dbReference>
<reference evidence="3" key="1">
    <citation type="submission" date="2024-05" db="EMBL/GenBank/DDBJ databases">
        <title>Whole genome shotgun sequence of Streptomyces daghestanicus NBRC 12762.</title>
        <authorList>
            <person name="Komaki H."/>
            <person name="Tamura T."/>
        </authorList>
    </citation>
    <scope>NUCLEOTIDE SEQUENCE</scope>
    <source>
        <strain evidence="3">NBRC 12762</strain>
    </source>
</reference>
<comment type="caution">
    <text evidence="3">The sequence shown here is derived from an EMBL/GenBank/DDBJ whole genome shotgun (WGS) entry which is preliminary data.</text>
</comment>
<dbReference type="Pfam" id="PF03724">
    <property type="entry name" value="META"/>
    <property type="match status" value="2"/>
</dbReference>
<dbReference type="PROSITE" id="PS51257">
    <property type="entry name" value="PROKAR_LIPOPROTEIN"/>
    <property type="match status" value="1"/>
</dbReference>
<evidence type="ECO:0000259" key="2">
    <source>
        <dbReference type="Pfam" id="PF03724"/>
    </source>
</evidence>
<feature type="signal peptide" evidence="1">
    <location>
        <begin position="1"/>
        <end position="31"/>
    </location>
</feature>
<keyword evidence="3" id="KW-0449">Lipoprotein</keyword>
<dbReference type="InterPro" id="IPR038670">
    <property type="entry name" value="HslJ-like_sf"/>
</dbReference>
<organism evidence="3 4">
    <name type="scientific">Streptomyces daghestanicus</name>
    <dbReference type="NCBI Taxonomy" id="66885"/>
    <lineage>
        <taxon>Bacteria</taxon>
        <taxon>Bacillati</taxon>
        <taxon>Actinomycetota</taxon>
        <taxon>Actinomycetes</taxon>
        <taxon>Kitasatosporales</taxon>
        <taxon>Streptomycetaceae</taxon>
        <taxon>Streptomyces</taxon>
    </lineage>
</organism>
<keyword evidence="1" id="KW-0732">Signal</keyword>
<feature type="domain" description="DUF306" evidence="2">
    <location>
        <begin position="157"/>
        <end position="260"/>
    </location>
</feature>
<protein>
    <submittedName>
        <fullName evidence="3">Lipoprotein</fullName>
    </submittedName>
</protein>
<dbReference type="Gene3D" id="2.40.128.270">
    <property type="match status" value="2"/>
</dbReference>
<dbReference type="PANTHER" id="PTHR35535:SF2">
    <property type="entry name" value="DUF306 DOMAIN-CONTAINING PROTEIN"/>
    <property type="match status" value="1"/>
</dbReference>
<sequence length="265" mass="27752">MVMYRQKQRTIMTVAAAALVPLAAACGGEHAAGGSTSADGEAQEVTGVHWAIDSVTTGGERRQVPQGAHLTLTADGTAEGSYGCNDFHAKASVDGGRVRLSDARSTEIACVGRSADLEKSLARALTAGPLTAKADHGRLTLTTAGGDTVRLSERRDAPLHGTTWTVTSPGTAGRAHLVFDRSAGNTATVTGRLGCNRVTARATVGDGRITLGPATTTRMMCEDSLMDAEKRLTGLFDQRIEYRIDQRTLTLTSANGETVRAVAER</sequence>
<feature type="chain" id="PRO_5047518492" evidence="1">
    <location>
        <begin position="32"/>
        <end position="265"/>
    </location>
</feature>
<evidence type="ECO:0000256" key="1">
    <source>
        <dbReference type="SAM" id="SignalP"/>
    </source>
</evidence>
<dbReference type="InterPro" id="IPR053147">
    <property type="entry name" value="Hsp_HslJ-like"/>
</dbReference>
<dbReference type="PANTHER" id="PTHR35535">
    <property type="entry name" value="HEAT SHOCK PROTEIN HSLJ"/>
    <property type="match status" value="1"/>
</dbReference>
<proteinExistence type="predicted"/>
<gene>
    <name evidence="3" type="ORF">Sdagh_41330</name>
</gene>
<accession>A0ABQ3Q548</accession>
<dbReference type="InterPro" id="IPR005184">
    <property type="entry name" value="DUF306_Meta_HslJ"/>
</dbReference>
<evidence type="ECO:0000313" key="3">
    <source>
        <dbReference type="EMBL" id="GHI32403.1"/>
    </source>
</evidence>
<keyword evidence="4" id="KW-1185">Reference proteome</keyword>
<name>A0ABQ3Q548_9ACTN</name>
<evidence type="ECO:0000313" key="4">
    <source>
        <dbReference type="Proteomes" id="UP001052655"/>
    </source>
</evidence>
<feature type="domain" description="DUF306" evidence="2">
    <location>
        <begin position="43"/>
        <end position="149"/>
    </location>
</feature>